<dbReference type="eggNOG" id="COG3515">
    <property type="taxonomic scope" value="Bacteria"/>
</dbReference>
<sequence length="359" mass="40933">MATMQPEIAALLIPISPEDPAGINLEYEQIYNDIRQARESDPDYLPQDEWTIAEPLRADWHKVRSLSVAALSEQSKDLQIGCWLVEAMTHLQGIEGTETGFHFLSEFITHFWFHCWPLADEDGATFRYSKLSRLDRDISQALYTLPLLRQPESSLAHWHKVLAFEHKVCTWPESRDDMIAKEGDLTVATFDSLAAAFSSIEISQQAGVLERLQIQLDRLETCYFSLSQEEPHALFAQTRQYLTDSTCFLQRLAQRAIPTGGDTLNMNFTEITGETAAVEAGETYRFPQREQPLSRDLAISQMLSIAHFFRQTEPSSPVPFLMERAARWANMTLTEWLEEMVSDSGSLREINQVLKGQQV</sequence>
<evidence type="ECO:0000313" key="2">
    <source>
        <dbReference type="EMBL" id="KFD20004.1"/>
    </source>
</evidence>
<dbReference type="AlphaFoldDB" id="A0A085JHQ8"/>
<dbReference type="InterPro" id="IPR017740">
    <property type="entry name" value="TssA-like"/>
</dbReference>
<dbReference type="PANTHER" id="PTHR37951:SF1">
    <property type="entry name" value="TYPE VI SECRETION SYSTEM COMPONENT TSSA1"/>
    <property type="match status" value="1"/>
</dbReference>
<accession>A0A085JHQ8</accession>
<gene>
    <name evidence="2" type="ORF">GTPT_1451</name>
</gene>
<protein>
    <submittedName>
        <fullName evidence="2">ImpA family protein</fullName>
    </submittedName>
</protein>
<evidence type="ECO:0000259" key="1">
    <source>
        <dbReference type="Pfam" id="PF06812"/>
    </source>
</evidence>
<keyword evidence="3" id="KW-1185">Reference proteome</keyword>
<reference evidence="2 3" key="1">
    <citation type="submission" date="2014-05" db="EMBL/GenBank/DDBJ databases">
        <title>ATOL: Assembling a taxonomically balanced genome-scale reconstruction of the evolutionary history of the Enterobacteriaceae.</title>
        <authorList>
            <person name="Plunkett G.III."/>
            <person name="Neeno-Eckwall E.C."/>
            <person name="Glasner J.D."/>
            <person name="Perna N.T."/>
        </authorList>
    </citation>
    <scope>NUCLEOTIDE SEQUENCE [LARGE SCALE GENOMIC DNA]</scope>
    <source>
        <strain evidence="2 3">ATCC 33301</strain>
    </source>
</reference>
<dbReference type="InterPro" id="IPR010657">
    <property type="entry name" value="ImpA_N"/>
</dbReference>
<proteinExistence type="predicted"/>
<dbReference type="Pfam" id="PF06812">
    <property type="entry name" value="ImpA_N"/>
    <property type="match status" value="1"/>
</dbReference>
<feature type="domain" description="ImpA N-terminal" evidence="1">
    <location>
        <begin position="14"/>
        <end position="135"/>
    </location>
</feature>
<evidence type="ECO:0000313" key="3">
    <source>
        <dbReference type="Proteomes" id="UP000028602"/>
    </source>
</evidence>
<dbReference type="PANTHER" id="PTHR37951">
    <property type="entry name" value="CYTOPLASMIC PROTEIN-RELATED"/>
    <property type="match status" value="1"/>
</dbReference>
<dbReference type="OrthoDB" id="9771118at2"/>
<dbReference type="EMBL" id="JMPR01000027">
    <property type="protein sequence ID" value="KFD20004.1"/>
    <property type="molecule type" value="Genomic_DNA"/>
</dbReference>
<comment type="caution">
    <text evidence="2">The sequence shown here is derived from an EMBL/GenBank/DDBJ whole genome shotgun (WGS) entry which is preliminary data.</text>
</comment>
<dbReference type="Proteomes" id="UP000028602">
    <property type="component" value="Unassembled WGS sequence"/>
</dbReference>
<dbReference type="RefSeq" id="WP_025903666.1">
    <property type="nucleotide sequence ID" value="NZ_ATMJ01000036.1"/>
</dbReference>
<name>A0A085JHQ8_9GAMM</name>
<organism evidence="2 3">
    <name type="scientific">Tatumella ptyseos ATCC 33301</name>
    <dbReference type="NCBI Taxonomy" id="1005995"/>
    <lineage>
        <taxon>Bacteria</taxon>
        <taxon>Pseudomonadati</taxon>
        <taxon>Pseudomonadota</taxon>
        <taxon>Gammaproteobacteria</taxon>
        <taxon>Enterobacterales</taxon>
        <taxon>Erwiniaceae</taxon>
        <taxon>Tatumella</taxon>
    </lineage>
</organism>
<dbReference type="NCBIfam" id="TIGR03363">
    <property type="entry name" value="VI_chp_8"/>
    <property type="match status" value="1"/>
</dbReference>